<dbReference type="GO" id="GO:0061640">
    <property type="term" value="P:cytoskeleton-dependent cytokinesis"/>
    <property type="evidence" value="ECO:0007669"/>
    <property type="project" value="InterPro"/>
</dbReference>
<dbReference type="GO" id="GO:0005869">
    <property type="term" value="C:dynactin complex"/>
    <property type="evidence" value="ECO:0007669"/>
    <property type="project" value="InterPro"/>
</dbReference>
<proteinExistence type="predicted"/>
<dbReference type="Proteomes" id="UP000682733">
    <property type="component" value="Unassembled WGS sequence"/>
</dbReference>
<accession>A0A813TH67</accession>
<sequence length="170" mass="19884">MANINDDYERMNNLEWRLKRIENMLGSFEKCENERAFHKITELNENLSRYASTNSNAKTILKKADDITYLTSSDFMRRLNTDKTTKLELILLEEERIRNVTDSLSKIAELAKVLDGEHFNDVPKLTEKLNTLIVNHNQIKTEHGTFTQELATFLQDYAAFVSFFCLYYSV</sequence>
<dbReference type="OrthoDB" id="16729at2759"/>
<dbReference type="EMBL" id="CAJNOK010000014">
    <property type="protein sequence ID" value="CAF0722617.1"/>
    <property type="molecule type" value="Genomic_DNA"/>
</dbReference>
<evidence type="ECO:0000313" key="1">
    <source>
        <dbReference type="EMBL" id="CAF0722617.1"/>
    </source>
</evidence>
<dbReference type="Proteomes" id="UP000677228">
    <property type="component" value="Unassembled WGS sequence"/>
</dbReference>
<dbReference type="PANTHER" id="PTHR28360:SF1">
    <property type="entry name" value="DYNACTIN SUBUNIT 3"/>
    <property type="match status" value="1"/>
</dbReference>
<organism evidence="2 5">
    <name type="scientific">Didymodactylos carnosus</name>
    <dbReference type="NCBI Taxonomy" id="1234261"/>
    <lineage>
        <taxon>Eukaryota</taxon>
        <taxon>Metazoa</taxon>
        <taxon>Spiralia</taxon>
        <taxon>Gnathifera</taxon>
        <taxon>Rotifera</taxon>
        <taxon>Eurotatoria</taxon>
        <taxon>Bdelloidea</taxon>
        <taxon>Philodinida</taxon>
        <taxon>Philodinidae</taxon>
        <taxon>Didymodactylos</taxon>
    </lineage>
</organism>
<evidence type="ECO:0000313" key="5">
    <source>
        <dbReference type="Proteomes" id="UP000663829"/>
    </source>
</evidence>
<dbReference type="Proteomes" id="UP000663829">
    <property type="component" value="Unassembled WGS sequence"/>
</dbReference>
<evidence type="ECO:0000313" key="4">
    <source>
        <dbReference type="EMBL" id="CAF3593719.1"/>
    </source>
</evidence>
<evidence type="ECO:0000313" key="3">
    <source>
        <dbReference type="EMBL" id="CAF3494547.1"/>
    </source>
</evidence>
<comment type="caution">
    <text evidence="2">The sequence shown here is derived from an EMBL/GenBank/DDBJ whole genome shotgun (WGS) entry which is preliminary data.</text>
</comment>
<dbReference type="Pfam" id="PF07426">
    <property type="entry name" value="Dynactin_p22"/>
    <property type="match status" value="1"/>
</dbReference>
<protein>
    <submittedName>
        <fullName evidence="2">Uncharacterized protein</fullName>
    </submittedName>
</protein>
<name>A0A813TH67_9BILA</name>
<dbReference type="EMBL" id="CAJOBC010000499">
    <property type="protein sequence ID" value="CAF3593719.1"/>
    <property type="molecule type" value="Genomic_DNA"/>
</dbReference>
<dbReference type="Proteomes" id="UP000681722">
    <property type="component" value="Unassembled WGS sequence"/>
</dbReference>
<gene>
    <name evidence="2" type="ORF">GPM918_LOCUS3889</name>
    <name evidence="1" type="ORF">OVA965_LOCUS164</name>
    <name evidence="4" type="ORF">SRO942_LOCUS3889</name>
    <name evidence="3" type="ORF">TMI583_LOCUS164</name>
</gene>
<keyword evidence="5" id="KW-1185">Reference proteome</keyword>
<dbReference type="EMBL" id="CAJNOQ010000499">
    <property type="protein sequence ID" value="CAF0808217.1"/>
    <property type="molecule type" value="Genomic_DNA"/>
</dbReference>
<dbReference type="InterPro" id="IPR009991">
    <property type="entry name" value="DCTN3"/>
</dbReference>
<dbReference type="EMBL" id="CAJOBA010000014">
    <property type="protein sequence ID" value="CAF3494547.1"/>
    <property type="molecule type" value="Genomic_DNA"/>
</dbReference>
<dbReference type="PANTHER" id="PTHR28360">
    <property type="entry name" value="DYNACTIN SUBUNIT 3"/>
    <property type="match status" value="1"/>
</dbReference>
<dbReference type="AlphaFoldDB" id="A0A813TH67"/>
<reference evidence="2" key="1">
    <citation type="submission" date="2021-02" db="EMBL/GenBank/DDBJ databases">
        <authorList>
            <person name="Nowell W R."/>
        </authorList>
    </citation>
    <scope>NUCLEOTIDE SEQUENCE</scope>
</reference>
<evidence type="ECO:0000313" key="2">
    <source>
        <dbReference type="EMBL" id="CAF0808217.1"/>
    </source>
</evidence>